<dbReference type="InterPro" id="IPR053217">
    <property type="entry name" value="ACC_Biotin_Carrier"/>
</dbReference>
<dbReference type="InterPro" id="IPR011053">
    <property type="entry name" value="Single_hybrid_motif"/>
</dbReference>
<dbReference type="OrthoDB" id="529457at2759"/>
<keyword evidence="4" id="KW-1185">Reference proteome</keyword>
<dbReference type="OMA" id="IAEMHLK"/>
<dbReference type="PANTHER" id="PTHR47597">
    <property type="entry name" value="IS A MEMBER OF THE PF|00364 BIOTIN-REQUIRING ENZYMES FAMILY-RELATED"/>
    <property type="match status" value="1"/>
</dbReference>
<dbReference type="Proteomes" id="UP000825935">
    <property type="component" value="Chromosome 7"/>
</dbReference>
<reference evidence="3" key="1">
    <citation type="submission" date="2021-08" db="EMBL/GenBank/DDBJ databases">
        <title>WGS assembly of Ceratopteris richardii.</title>
        <authorList>
            <person name="Marchant D.B."/>
            <person name="Chen G."/>
            <person name="Jenkins J."/>
            <person name="Shu S."/>
            <person name="Leebens-Mack J."/>
            <person name="Grimwood J."/>
            <person name="Schmutz J."/>
            <person name="Soltis P."/>
            <person name="Soltis D."/>
            <person name="Chen Z.-H."/>
        </authorList>
    </citation>
    <scope>NUCLEOTIDE SEQUENCE</scope>
    <source>
        <strain evidence="3">Whitten #5841</strain>
        <tissue evidence="3">Leaf</tissue>
    </source>
</reference>
<dbReference type="CDD" id="cd06850">
    <property type="entry name" value="biotinyl_domain"/>
    <property type="match status" value="1"/>
</dbReference>
<gene>
    <name evidence="3" type="ORF">KP509_07G025400</name>
</gene>
<dbReference type="Gene3D" id="2.40.50.100">
    <property type="match status" value="1"/>
</dbReference>
<dbReference type="InterPro" id="IPR000089">
    <property type="entry name" value="Biotin_lipoyl"/>
</dbReference>
<protein>
    <recommendedName>
        <fullName evidence="2">Lipoyl-binding domain-containing protein</fullName>
    </recommendedName>
</protein>
<feature type="region of interest" description="Disordered" evidence="1">
    <location>
        <begin position="127"/>
        <end position="146"/>
    </location>
</feature>
<sequence>MESLCSTFSQVSASVPKVASCHGGFHSNTLKSSRLRGPHLQAQFPSSSIGRPRTFHITCAASTSTAEKEPEKREQTVSIKDIGNSLAPSSFEVQNLLMEICDETSVAEFKLKVGDFKLHIKRDAGKLKGSSPHPVVAPPIPSKPMEESMTTAVSSLVVSQPASKPSSSPSTELLSSSVFKSGSRFGLLEAAANEGLHFVTSPKVGLFRKARVVKGKSGRSLCEEGQIVKEGQVVCYIEQLGTQQPVEAENSGEIMKILCKDGEPVGYGDPLVAIRPSFPGIK</sequence>
<proteinExistence type="predicted"/>
<dbReference type="Pfam" id="PF00364">
    <property type="entry name" value="Biotin_lipoyl"/>
    <property type="match status" value="1"/>
</dbReference>
<feature type="domain" description="Lipoyl-binding" evidence="2">
    <location>
        <begin position="201"/>
        <end position="274"/>
    </location>
</feature>
<dbReference type="PANTHER" id="PTHR47597:SF1">
    <property type="entry name" value="IS A MEMBER OF THE PF|00364 BIOTIN-REQUIRING ENZYMES FAMILY-RELATED"/>
    <property type="match status" value="1"/>
</dbReference>
<organism evidence="3 4">
    <name type="scientific">Ceratopteris richardii</name>
    <name type="common">Triangle waterfern</name>
    <dbReference type="NCBI Taxonomy" id="49495"/>
    <lineage>
        <taxon>Eukaryota</taxon>
        <taxon>Viridiplantae</taxon>
        <taxon>Streptophyta</taxon>
        <taxon>Embryophyta</taxon>
        <taxon>Tracheophyta</taxon>
        <taxon>Polypodiopsida</taxon>
        <taxon>Polypodiidae</taxon>
        <taxon>Polypodiales</taxon>
        <taxon>Pteridineae</taxon>
        <taxon>Pteridaceae</taxon>
        <taxon>Parkerioideae</taxon>
        <taxon>Ceratopteris</taxon>
    </lineage>
</organism>
<evidence type="ECO:0000259" key="2">
    <source>
        <dbReference type="Pfam" id="PF00364"/>
    </source>
</evidence>
<evidence type="ECO:0000256" key="1">
    <source>
        <dbReference type="SAM" id="MobiDB-lite"/>
    </source>
</evidence>
<evidence type="ECO:0000313" key="4">
    <source>
        <dbReference type="Proteomes" id="UP000825935"/>
    </source>
</evidence>
<dbReference type="AlphaFoldDB" id="A0A8T2UDA4"/>
<name>A0A8T2UDA4_CERRI</name>
<dbReference type="EMBL" id="CM035412">
    <property type="protein sequence ID" value="KAH7432500.1"/>
    <property type="molecule type" value="Genomic_DNA"/>
</dbReference>
<dbReference type="SUPFAM" id="SSF51230">
    <property type="entry name" value="Single hybrid motif"/>
    <property type="match status" value="1"/>
</dbReference>
<comment type="caution">
    <text evidence="3">The sequence shown here is derived from an EMBL/GenBank/DDBJ whole genome shotgun (WGS) entry which is preliminary data.</text>
</comment>
<accession>A0A8T2UDA4</accession>
<evidence type="ECO:0000313" key="3">
    <source>
        <dbReference type="EMBL" id="KAH7432500.1"/>
    </source>
</evidence>